<dbReference type="InterPro" id="IPR010297">
    <property type="entry name" value="DUF900_hydrolase"/>
</dbReference>
<evidence type="ECO:0000313" key="1">
    <source>
        <dbReference type="EMBL" id="CAK9275703.1"/>
    </source>
</evidence>
<dbReference type="Gene3D" id="3.40.50.1820">
    <property type="entry name" value="alpha/beta hydrolase"/>
    <property type="match status" value="1"/>
</dbReference>
<proteinExistence type="predicted"/>
<dbReference type="PANTHER" id="PTHR36513:SF1">
    <property type="entry name" value="TRANSMEMBRANE PROTEIN"/>
    <property type="match status" value="1"/>
</dbReference>
<organism evidence="1 2">
    <name type="scientific">Sphagnum jensenii</name>
    <dbReference type="NCBI Taxonomy" id="128206"/>
    <lineage>
        <taxon>Eukaryota</taxon>
        <taxon>Viridiplantae</taxon>
        <taxon>Streptophyta</taxon>
        <taxon>Embryophyta</taxon>
        <taxon>Bryophyta</taxon>
        <taxon>Sphagnophytina</taxon>
        <taxon>Sphagnopsida</taxon>
        <taxon>Sphagnales</taxon>
        <taxon>Sphagnaceae</taxon>
        <taxon>Sphagnum</taxon>
    </lineage>
</organism>
<dbReference type="EMBL" id="OZ020102">
    <property type="protein sequence ID" value="CAK9275703.1"/>
    <property type="molecule type" value="Genomic_DNA"/>
</dbReference>
<dbReference type="Proteomes" id="UP001497444">
    <property type="component" value="Chromosome 7"/>
</dbReference>
<protein>
    <submittedName>
        <fullName evidence="1">Uncharacterized protein</fullName>
    </submittedName>
</protein>
<reference evidence="1" key="1">
    <citation type="submission" date="2024-02" db="EMBL/GenBank/DDBJ databases">
        <authorList>
            <consortium name="ELIXIR-Norway"/>
            <consortium name="Elixir Norway"/>
        </authorList>
    </citation>
    <scope>NUCLEOTIDE SEQUENCE</scope>
</reference>
<dbReference type="PANTHER" id="PTHR36513">
    <property type="entry name" value="ABC TRANSMEMBRANE TYPE-1 DOMAIN-CONTAINING PROTEIN"/>
    <property type="match status" value="1"/>
</dbReference>
<dbReference type="InterPro" id="IPR029058">
    <property type="entry name" value="AB_hydrolase_fold"/>
</dbReference>
<accession>A0ABP0X9A9</accession>
<sequence length="569" mass="63949">MGATLSSLCSTAERGGLDPVGGNQLTYMTFCYRVRAIDTLYEVKMRSASDADNEQWKCIYNMIREMSKKTLQALESSAKGYTSIFEGIERVSNAFDTGLLSYLQPTVDLMGELGHILPKKGQSWEKFLKDMNPDCEEEDIFQSVKASAGREVLTTFNKRTTELMSAIKGNVKKSGVLQSVQEEKKIKVFYATDRHVYNCKCTSEPGKYLQYGFQQVSIPGKHKRGKVESPIKYGRGKHSEHFMLEAEKGPWSKSDEFLKQIERESDLECAQLIIPSQNSHSANDVASATGGPQKNAREVLLYIHGYTVSHKDALKGAAQLKNDLEFGGVVILYSWPTMGQPLAYHRDGRVIKGTARFLHEFITTILGEVSFSKVHILAHSMGNRALIAAMSACPYEERRRKALVDKKGVLKNVILAAADETLENFEVMLQGMLPKSNRPDSVPRPLISVYSSACDWPLFVSGYINWHSRLGNTDSLFGNHSMLRCDQHMVDVIDASGVRCDSPLQHSYHAEAPEVLDDIQKLLTEHKRAGDRPCIGRLCHNCGQGEWVFHAFVPRWWEKRRCKGCFKTI</sequence>
<keyword evidence="2" id="KW-1185">Reference proteome</keyword>
<name>A0ABP0X9A9_9BRYO</name>
<evidence type="ECO:0000313" key="2">
    <source>
        <dbReference type="Proteomes" id="UP001497444"/>
    </source>
</evidence>
<dbReference type="SUPFAM" id="SSF53474">
    <property type="entry name" value="alpha/beta-Hydrolases"/>
    <property type="match status" value="1"/>
</dbReference>
<dbReference type="Pfam" id="PF05990">
    <property type="entry name" value="DUF900"/>
    <property type="match status" value="1"/>
</dbReference>
<gene>
    <name evidence="1" type="ORF">CSSPJE1EN1_LOCUS21181</name>
</gene>